<feature type="compositionally biased region" description="Polar residues" evidence="3">
    <location>
        <begin position="167"/>
        <end position="179"/>
    </location>
</feature>
<evidence type="ECO:0000313" key="7">
    <source>
        <dbReference type="Proteomes" id="UP000243498"/>
    </source>
</evidence>
<feature type="domain" description="Nudix hydrolase" evidence="4">
    <location>
        <begin position="7"/>
        <end position="144"/>
    </location>
</feature>
<dbReference type="EMBL" id="SBHS01000034">
    <property type="protein sequence ID" value="TWU72013.1"/>
    <property type="molecule type" value="Genomic_DNA"/>
</dbReference>
<dbReference type="OMA" id="HFEASRN"/>
<dbReference type="CDD" id="cd04678">
    <property type="entry name" value="NUDIX_MTH2_Nudt15"/>
    <property type="match status" value="1"/>
</dbReference>
<proteinExistence type="inferred from homology"/>
<dbReference type="Proteomes" id="UP000317257">
    <property type="component" value="Unassembled WGS sequence"/>
</dbReference>
<gene>
    <name evidence="6" type="ORF">ED733_003839</name>
    <name evidence="5" type="ORF">NOR_06384</name>
</gene>
<evidence type="ECO:0000259" key="4">
    <source>
        <dbReference type="PROSITE" id="PS51462"/>
    </source>
</evidence>
<dbReference type="STRING" id="1081105.A0A167AP47"/>
<dbReference type="InterPro" id="IPR020476">
    <property type="entry name" value="Nudix_hydrolase"/>
</dbReference>
<dbReference type="Gene3D" id="3.90.79.10">
    <property type="entry name" value="Nucleoside Triphosphate Pyrophosphohydrolase"/>
    <property type="match status" value="1"/>
</dbReference>
<name>A0A167AP47_METRR</name>
<evidence type="ECO:0000256" key="3">
    <source>
        <dbReference type="SAM" id="MobiDB-lite"/>
    </source>
</evidence>
<evidence type="ECO:0000313" key="6">
    <source>
        <dbReference type="EMBL" id="TWU72013.1"/>
    </source>
</evidence>
<comment type="caution">
    <text evidence="5">The sequence shown here is derived from an EMBL/GenBank/DDBJ whole genome shotgun (WGS) entry which is preliminary data.</text>
</comment>
<dbReference type="GO" id="GO:0006203">
    <property type="term" value="P:dGTP catabolic process"/>
    <property type="evidence" value="ECO:0007669"/>
    <property type="project" value="TreeGrafter"/>
</dbReference>
<dbReference type="Proteomes" id="UP000243498">
    <property type="component" value="Unassembled WGS sequence"/>
</dbReference>
<keyword evidence="1 2" id="KW-0378">Hydrolase</keyword>
<dbReference type="PROSITE" id="PS00893">
    <property type="entry name" value="NUDIX_BOX"/>
    <property type="match status" value="1"/>
</dbReference>
<dbReference type="InterPro" id="IPR020084">
    <property type="entry name" value="NUDIX_hydrolase_CS"/>
</dbReference>
<dbReference type="PROSITE" id="PS51462">
    <property type="entry name" value="NUDIX"/>
    <property type="match status" value="1"/>
</dbReference>
<evidence type="ECO:0000313" key="5">
    <source>
        <dbReference type="EMBL" id="OAA39124.1"/>
    </source>
</evidence>
<dbReference type="InterPro" id="IPR000086">
    <property type="entry name" value="NUDIX_hydrolase_dom"/>
</dbReference>
<accession>A0A5C6G810</accession>
<dbReference type="Pfam" id="PF00293">
    <property type="entry name" value="NUDIX"/>
    <property type="match status" value="1"/>
</dbReference>
<dbReference type="FunFam" id="3.90.79.10:FF:000060">
    <property type="entry name" value="Nudix hydrolase 1"/>
    <property type="match status" value="1"/>
</dbReference>
<dbReference type="EMBL" id="AZHC01000023">
    <property type="protein sequence ID" value="OAA39124.1"/>
    <property type="molecule type" value="Genomic_DNA"/>
</dbReference>
<dbReference type="AlphaFoldDB" id="A0A167AP47"/>
<feature type="region of interest" description="Disordered" evidence="3">
    <location>
        <begin position="160"/>
        <end position="179"/>
    </location>
</feature>
<protein>
    <submittedName>
        <fullName evidence="5">NUDIX hydrolase domain protein</fullName>
    </submittedName>
</protein>
<dbReference type="OrthoDB" id="447842at2759"/>
<reference evidence="8" key="2">
    <citation type="submission" date="2018-12" db="EMBL/GenBank/DDBJ databases">
        <title>The complete genome of Metarhizium rileyi, a key fungal pathogen of Lepidoptera.</title>
        <authorList>
            <person name="Binneck E."/>
            <person name="Lastra C.C.L."/>
            <person name="Sosa-Gomez D.R."/>
        </authorList>
    </citation>
    <scope>NUCLEOTIDE SEQUENCE [LARGE SCALE GENOMIC DNA]</scope>
    <source>
        <strain evidence="8">Cep018-CH2</strain>
    </source>
</reference>
<evidence type="ECO:0000256" key="2">
    <source>
        <dbReference type="RuleBase" id="RU003476"/>
    </source>
</evidence>
<keyword evidence="7" id="KW-1185">Reference proteome</keyword>
<dbReference type="InterPro" id="IPR015797">
    <property type="entry name" value="NUDIX_hydrolase-like_dom_sf"/>
</dbReference>
<organism evidence="5 7">
    <name type="scientific">Metarhizium rileyi (strain RCEF 4871)</name>
    <name type="common">Nomuraea rileyi</name>
    <dbReference type="NCBI Taxonomy" id="1649241"/>
    <lineage>
        <taxon>Eukaryota</taxon>
        <taxon>Fungi</taxon>
        <taxon>Dikarya</taxon>
        <taxon>Ascomycota</taxon>
        <taxon>Pezizomycotina</taxon>
        <taxon>Sordariomycetes</taxon>
        <taxon>Hypocreomycetidae</taxon>
        <taxon>Hypocreales</taxon>
        <taxon>Clavicipitaceae</taxon>
        <taxon>Metarhizium</taxon>
    </lineage>
</organism>
<reference evidence="6" key="3">
    <citation type="journal article" date="2019" name="Microbiol. Resour. Announc.">
        <title>Genome Sequence of Metarhizium rileyi, a Microbial Control Agent for Lepidoptera.</title>
        <authorList>
            <person name="Binneck E."/>
            <person name="Lastra C.C.L."/>
            <person name="Sosa-Gomez D.R."/>
        </authorList>
    </citation>
    <scope>NUCLEOTIDE SEQUENCE</scope>
    <source>
        <strain evidence="6">Cep018-CH2</strain>
    </source>
</reference>
<sequence length="179" mass="20192">MATSAPKVRVGVGVFVLASKNEDRNNPRFLVGQRKGSHGAGTFALPGGHLEFGEETEECAARELLEETGLKIVNVRYLTATNDYMPEEKKHYITLFHVCFRESDEDEPQLLEPDKCKSWEWIAWNDLLRWIQNSHSQSTDGESSKHEVFLPLLNLVKQRPGVRPTDAQPTNGLRSSDEA</sequence>
<dbReference type="PANTHER" id="PTHR16099:SF5">
    <property type="entry name" value="NUCLEOTIDE TRIPHOSPHATE DIPHOSPHATASE NUDT15"/>
    <property type="match status" value="1"/>
</dbReference>
<accession>A0A167AP47</accession>
<evidence type="ECO:0000256" key="1">
    <source>
        <dbReference type="ARBA" id="ARBA00022801"/>
    </source>
</evidence>
<reference evidence="5 7" key="1">
    <citation type="journal article" date="2016" name="Genome Biol. Evol.">
        <title>Divergent and convergent evolution of fungal pathogenicity.</title>
        <authorList>
            <person name="Shang Y."/>
            <person name="Xiao G."/>
            <person name="Zheng P."/>
            <person name="Cen K."/>
            <person name="Zhan S."/>
            <person name="Wang C."/>
        </authorList>
    </citation>
    <scope>NUCLEOTIDE SEQUENCE [LARGE SCALE GENOMIC DNA]</scope>
    <source>
        <strain evidence="5 7">RCEF 4871</strain>
    </source>
</reference>
<dbReference type="GO" id="GO:0005829">
    <property type="term" value="C:cytosol"/>
    <property type="evidence" value="ECO:0007669"/>
    <property type="project" value="TreeGrafter"/>
</dbReference>
<dbReference type="GO" id="GO:0035539">
    <property type="term" value="F:8-oxo-7,8-dihydrodeoxyguanosine triphosphate pyrophosphatase activity"/>
    <property type="evidence" value="ECO:0007669"/>
    <property type="project" value="TreeGrafter"/>
</dbReference>
<evidence type="ECO:0000313" key="8">
    <source>
        <dbReference type="Proteomes" id="UP000317257"/>
    </source>
</evidence>
<dbReference type="SUPFAM" id="SSF55811">
    <property type="entry name" value="Nudix"/>
    <property type="match status" value="1"/>
</dbReference>
<dbReference type="PRINTS" id="PR00502">
    <property type="entry name" value="NUDIXFAMILY"/>
</dbReference>
<comment type="similarity">
    <text evidence="2">Belongs to the Nudix hydrolase family.</text>
</comment>
<dbReference type="PANTHER" id="PTHR16099">
    <property type="entry name" value="8-OXO-DGTP DIPHOSPHATES NUDT15"/>
    <property type="match status" value="1"/>
</dbReference>